<dbReference type="EMBL" id="VIEB01001088">
    <property type="protein sequence ID" value="TQD75588.1"/>
    <property type="molecule type" value="Genomic_DNA"/>
</dbReference>
<comment type="caution">
    <text evidence="2">The sequence shown here is derived from an EMBL/GenBank/DDBJ whole genome shotgun (WGS) entry which is preliminary data.</text>
</comment>
<evidence type="ECO:0000313" key="3">
    <source>
        <dbReference type="Proteomes" id="UP000315295"/>
    </source>
</evidence>
<evidence type="ECO:0000259" key="1">
    <source>
        <dbReference type="Pfam" id="PF13456"/>
    </source>
</evidence>
<gene>
    <name evidence="2" type="ORF">C1H46_038885</name>
</gene>
<evidence type="ECO:0000313" key="2">
    <source>
        <dbReference type="EMBL" id="TQD75588.1"/>
    </source>
</evidence>
<proteinExistence type="predicted"/>
<organism evidence="2 3">
    <name type="scientific">Malus baccata</name>
    <name type="common">Siberian crab apple</name>
    <name type="synonym">Pyrus baccata</name>
    <dbReference type="NCBI Taxonomy" id="106549"/>
    <lineage>
        <taxon>Eukaryota</taxon>
        <taxon>Viridiplantae</taxon>
        <taxon>Streptophyta</taxon>
        <taxon>Embryophyta</taxon>
        <taxon>Tracheophyta</taxon>
        <taxon>Spermatophyta</taxon>
        <taxon>Magnoliopsida</taxon>
        <taxon>eudicotyledons</taxon>
        <taxon>Gunneridae</taxon>
        <taxon>Pentapetalae</taxon>
        <taxon>rosids</taxon>
        <taxon>fabids</taxon>
        <taxon>Rosales</taxon>
        <taxon>Rosaceae</taxon>
        <taxon>Amygdaloideae</taxon>
        <taxon>Maleae</taxon>
        <taxon>Malus</taxon>
    </lineage>
</organism>
<sequence length="92" mass="9949">MAVHAGLAWTAESGFQNFIFENDSLQITSPLLEPSLNSRMVGPIVEDAKALLRSITGVTPSHVRRQVNGVAHRLDRIALQVDESCVGLGILL</sequence>
<protein>
    <recommendedName>
        <fullName evidence="1">RNase H type-1 domain-containing protein</fullName>
    </recommendedName>
</protein>
<reference evidence="2 3" key="1">
    <citation type="journal article" date="2019" name="G3 (Bethesda)">
        <title>Sequencing of a Wild Apple (Malus baccata) Genome Unravels the Differences Between Cultivated and Wild Apple Species Regarding Disease Resistance and Cold Tolerance.</title>
        <authorList>
            <person name="Chen X."/>
        </authorList>
    </citation>
    <scope>NUCLEOTIDE SEQUENCE [LARGE SCALE GENOMIC DNA]</scope>
    <source>
        <strain evidence="3">cv. Shandingzi</strain>
        <tissue evidence="2">Leaves</tissue>
    </source>
</reference>
<dbReference type="GO" id="GO:0004523">
    <property type="term" value="F:RNA-DNA hybrid ribonuclease activity"/>
    <property type="evidence" value="ECO:0007669"/>
    <property type="project" value="InterPro"/>
</dbReference>
<dbReference type="Proteomes" id="UP000315295">
    <property type="component" value="Unassembled WGS sequence"/>
</dbReference>
<accession>A0A540KMZ5</accession>
<dbReference type="GO" id="GO:0003676">
    <property type="term" value="F:nucleic acid binding"/>
    <property type="evidence" value="ECO:0007669"/>
    <property type="project" value="InterPro"/>
</dbReference>
<dbReference type="InterPro" id="IPR002156">
    <property type="entry name" value="RNaseH_domain"/>
</dbReference>
<keyword evidence="3" id="KW-1185">Reference proteome</keyword>
<dbReference type="Pfam" id="PF13456">
    <property type="entry name" value="RVT_3"/>
    <property type="match status" value="1"/>
</dbReference>
<feature type="domain" description="RNase H type-1" evidence="1">
    <location>
        <begin position="2"/>
        <end position="74"/>
    </location>
</feature>
<dbReference type="AlphaFoldDB" id="A0A540KMZ5"/>
<name>A0A540KMZ5_MALBA</name>